<evidence type="ECO:0000256" key="2">
    <source>
        <dbReference type="ARBA" id="ARBA00010395"/>
    </source>
</evidence>
<dbReference type="PANTHER" id="PTHR34552">
    <property type="entry name" value="PHOTOSYSTEM II REACTION CENTER W PROTEIN, CHLOROPLASTIC"/>
    <property type="match status" value="1"/>
</dbReference>
<protein>
    <recommendedName>
        <fullName evidence="9">PSII 6.1 kDa protein</fullName>
    </recommendedName>
</protein>
<evidence type="ECO:0000256" key="9">
    <source>
        <dbReference type="ARBA" id="ARBA00031756"/>
    </source>
</evidence>
<keyword evidence="10" id="KW-0812">Transmembrane</keyword>
<keyword evidence="7 10" id="KW-0472">Membrane</keyword>
<evidence type="ECO:0000256" key="3">
    <source>
        <dbReference type="ARBA" id="ARBA00022528"/>
    </source>
</evidence>
<dbReference type="AlphaFoldDB" id="C0PQQ7"/>
<keyword evidence="10" id="KW-1133">Transmembrane helix</keyword>
<evidence type="ECO:0000256" key="5">
    <source>
        <dbReference type="ARBA" id="ARBA00022640"/>
    </source>
</evidence>
<evidence type="ECO:0000256" key="10">
    <source>
        <dbReference type="SAM" id="Phobius"/>
    </source>
</evidence>
<evidence type="ECO:0000256" key="6">
    <source>
        <dbReference type="ARBA" id="ARBA00023078"/>
    </source>
</evidence>
<dbReference type="PANTHER" id="PTHR34552:SF1">
    <property type="entry name" value="PHOTOSYSTEM II REACTION CENTER W PROTEIN, CHLOROPLASTIC"/>
    <property type="match status" value="1"/>
</dbReference>
<evidence type="ECO:0000256" key="7">
    <source>
        <dbReference type="ARBA" id="ARBA00023136"/>
    </source>
</evidence>
<keyword evidence="4" id="KW-0602">Photosynthesis</keyword>
<keyword evidence="6" id="KW-0793">Thylakoid</keyword>
<reference evidence="11" key="1">
    <citation type="submission" date="2009-02" db="EMBL/GenBank/DDBJ databases">
        <title>Full length sequence-verified cDNA sequences from Sitka spruce (Picea sitchensis).</title>
        <authorList>
            <person name="Reid K.E."/>
            <person name="Liao N."/>
            <person name="Ralph S."/>
            <person name="Kolosova N."/>
            <person name="Oddy C."/>
            <person name="Moore R."/>
            <person name="Mayo M."/>
            <person name="Wagner S."/>
            <person name="King J."/>
            <person name="Yanchuk A."/>
            <person name="Holt R."/>
            <person name="Jones S."/>
            <person name="Marra M."/>
            <person name="Ritland C.E."/>
            <person name="Ritland K."/>
            <person name="Bohlmann J."/>
        </authorList>
    </citation>
    <scope>NUCLEOTIDE SEQUENCE</scope>
    <source>
        <tissue evidence="11">Green portion of the leader tissue</tissue>
    </source>
</reference>
<sequence>MAATAVFSTTTSVSAFLLNRSLGSAAASRPSSLSVVGMTGLPALDKRCTVCYAQKQEEIVRAKENSQNCMVSLGGAAPLMAVAAALTVSTKEAFALVDERLSTEGTGLGLGLSNPLLGWILVGVFTLIWILYFTTYSNVKEDEDSGLSL</sequence>
<dbReference type="GO" id="GO:0009523">
    <property type="term" value="C:photosystem II"/>
    <property type="evidence" value="ECO:0007669"/>
    <property type="project" value="UniProtKB-KW"/>
</dbReference>
<organism evidence="11">
    <name type="scientific">Picea sitchensis</name>
    <name type="common">Sitka spruce</name>
    <name type="synonym">Pinus sitchensis</name>
    <dbReference type="NCBI Taxonomy" id="3332"/>
    <lineage>
        <taxon>Eukaryota</taxon>
        <taxon>Viridiplantae</taxon>
        <taxon>Streptophyta</taxon>
        <taxon>Embryophyta</taxon>
        <taxon>Tracheophyta</taxon>
        <taxon>Spermatophyta</taxon>
        <taxon>Pinopsida</taxon>
        <taxon>Pinidae</taxon>
        <taxon>Conifers I</taxon>
        <taxon>Pinales</taxon>
        <taxon>Pinaceae</taxon>
        <taxon>Picea</taxon>
    </lineage>
</organism>
<evidence type="ECO:0000256" key="4">
    <source>
        <dbReference type="ARBA" id="ARBA00022531"/>
    </source>
</evidence>
<evidence type="ECO:0000256" key="8">
    <source>
        <dbReference type="ARBA" id="ARBA00023276"/>
    </source>
</evidence>
<evidence type="ECO:0000256" key="1">
    <source>
        <dbReference type="ARBA" id="ARBA00004581"/>
    </source>
</evidence>
<proteinExistence type="evidence at transcript level"/>
<dbReference type="InterPro" id="IPR009806">
    <property type="entry name" value="PSII_PsbW_class2"/>
</dbReference>
<comment type="subcellular location">
    <subcellularLocation>
        <location evidence="1">Plastid</location>
        <location evidence="1">Chloroplast thylakoid membrane</location>
        <topology evidence="1">Single-pass membrane protein</topology>
    </subcellularLocation>
</comment>
<dbReference type="EMBL" id="BT070642">
    <property type="protein sequence ID" value="ACN40147.1"/>
    <property type="molecule type" value="mRNA"/>
</dbReference>
<keyword evidence="8" id="KW-0604">Photosystem II</keyword>
<dbReference type="Pfam" id="PF07123">
    <property type="entry name" value="PsbW"/>
    <property type="match status" value="1"/>
</dbReference>
<keyword evidence="3" id="KW-0150">Chloroplast</keyword>
<accession>C0PQQ7</accession>
<dbReference type="GO" id="GO:0042549">
    <property type="term" value="P:photosystem II stabilization"/>
    <property type="evidence" value="ECO:0007669"/>
    <property type="project" value="TreeGrafter"/>
</dbReference>
<feature type="transmembrane region" description="Helical" evidence="10">
    <location>
        <begin position="116"/>
        <end position="134"/>
    </location>
</feature>
<dbReference type="GO" id="GO:0009535">
    <property type="term" value="C:chloroplast thylakoid membrane"/>
    <property type="evidence" value="ECO:0007669"/>
    <property type="project" value="UniProtKB-SubCell"/>
</dbReference>
<dbReference type="EMBL" id="BT070927">
    <property type="protein sequence ID" value="ACN40418.1"/>
    <property type="molecule type" value="mRNA"/>
</dbReference>
<keyword evidence="5" id="KW-0934">Plastid</keyword>
<evidence type="ECO:0000313" key="11">
    <source>
        <dbReference type="EMBL" id="ACN40147.1"/>
    </source>
</evidence>
<dbReference type="GO" id="GO:0015979">
    <property type="term" value="P:photosynthesis"/>
    <property type="evidence" value="ECO:0007669"/>
    <property type="project" value="UniProtKB-KW"/>
</dbReference>
<name>C0PQQ7_PICSI</name>
<comment type="similarity">
    <text evidence="2">Belongs to the psbW family.</text>
</comment>